<feature type="transmembrane region" description="Helical" evidence="1">
    <location>
        <begin position="83"/>
        <end position="112"/>
    </location>
</feature>
<keyword evidence="3" id="KW-1185">Reference proteome</keyword>
<gene>
    <name evidence="2" type="primary">spoVAE</name>
    <name evidence="2" type="ORF">OCV43_11290</name>
</gene>
<dbReference type="EMBL" id="JAOQKI010000019">
    <property type="protein sequence ID" value="MCU6717849.1"/>
    <property type="molecule type" value="Genomic_DNA"/>
</dbReference>
<evidence type="ECO:0000313" key="3">
    <source>
        <dbReference type="Proteomes" id="UP001209666"/>
    </source>
</evidence>
<dbReference type="NCBIfam" id="TIGR02839">
    <property type="entry name" value="spore_V_AE"/>
    <property type="match status" value="1"/>
</dbReference>
<name>A0ABT2SFL1_9FIRM</name>
<dbReference type="PANTHER" id="PTHR38450:SF2">
    <property type="entry name" value="STAGE V SPORULATION PROTEIN AEB"/>
    <property type="match status" value="1"/>
</dbReference>
<feature type="transmembrane region" description="Helical" evidence="1">
    <location>
        <begin position="6"/>
        <end position="24"/>
    </location>
</feature>
<dbReference type="RefSeq" id="WP_117947683.1">
    <property type="nucleotide sequence ID" value="NZ_JAOQKI010000019.1"/>
</dbReference>
<reference evidence="2 3" key="1">
    <citation type="journal article" date="2021" name="ISME Commun">
        <title>Automated analysis of genomic sequences facilitates high-throughput and comprehensive description of bacteria.</title>
        <authorList>
            <person name="Hitch T.C.A."/>
        </authorList>
    </citation>
    <scope>NUCLEOTIDE SEQUENCE [LARGE SCALE GENOMIC DNA]</scope>
    <source>
        <strain evidence="2 3">Sanger_19</strain>
    </source>
</reference>
<keyword evidence="1" id="KW-1133">Transmembrane helix</keyword>
<comment type="caution">
    <text evidence="2">The sequence shown here is derived from an EMBL/GenBank/DDBJ whole genome shotgun (WGS) entry which is preliminary data.</text>
</comment>
<proteinExistence type="predicted"/>
<organism evidence="2 3">
    <name type="scientific">Roseburia amylophila</name>
    <dbReference type="NCBI Taxonomy" id="2981794"/>
    <lineage>
        <taxon>Bacteria</taxon>
        <taxon>Bacillati</taxon>
        <taxon>Bacillota</taxon>
        <taxon>Clostridia</taxon>
        <taxon>Lachnospirales</taxon>
        <taxon>Lachnospiraceae</taxon>
        <taxon>Roseburia</taxon>
    </lineage>
</organism>
<feature type="transmembrane region" description="Helical" evidence="1">
    <location>
        <begin position="31"/>
        <end position="48"/>
    </location>
</feature>
<dbReference type="InterPro" id="IPR014204">
    <property type="entry name" value="Spore_V_AE"/>
</dbReference>
<keyword evidence="1" id="KW-0812">Transmembrane</keyword>
<protein>
    <submittedName>
        <fullName evidence="2">Stage V sporulation protein AE</fullName>
    </submittedName>
</protein>
<dbReference type="Proteomes" id="UP001209666">
    <property type="component" value="Unassembled WGS sequence"/>
</dbReference>
<keyword evidence="1" id="KW-0472">Membrane</keyword>
<evidence type="ECO:0000256" key="1">
    <source>
        <dbReference type="SAM" id="Phobius"/>
    </source>
</evidence>
<dbReference type="PANTHER" id="PTHR38450">
    <property type="entry name" value="STAGE V SPORULATION PROTEIN AC-RELATED"/>
    <property type="match status" value="1"/>
</dbReference>
<evidence type="ECO:0000313" key="2">
    <source>
        <dbReference type="EMBL" id="MCU6717849.1"/>
    </source>
</evidence>
<dbReference type="InterPro" id="IPR005562">
    <property type="entry name" value="SpoVA"/>
</dbReference>
<accession>A0ABT2SFL1</accession>
<sequence length="118" mass="12403">MDYVNAFWVGGLICALCQILMEKTKMQPGRIMVLLVCSGAVLGAIGVYPPFVEFAGAGASVPLLGFGNTLFKGIKEAVDTNGFIGIFMGGFTATAVGISAALVFAYLASLIFEPKMRK</sequence>
<dbReference type="Pfam" id="PF03862">
    <property type="entry name" value="SpoVAC_SpoVAEB"/>
    <property type="match status" value="1"/>
</dbReference>